<protein>
    <submittedName>
        <fullName evidence="2">Uncharacterized protein</fullName>
    </submittedName>
</protein>
<feature type="transmembrane region" description="Helical" evidence="1">
    <location>
        <begin position="75"/>
        <end position="95"/>
    </location>
</feature>
<dbReference type="RefSeq" id="WP_181501250.1">
    <property type="nucleotide sequence ID" value="NZ_JACDUH010000002.1"/>
</dbReference>
<keyword evidence="1" id="KW-1133">Transmembrane helix</keyword>
<proteinExistence type="predicted"/>
<keyword evidence="1" id="KW-0812">Transmembrane</keyword>
<sequence>MDTISITFIISFVIGAVSGLFIPYLGIIGEGVAILAIFSKFIYYGTQMQSGDILVATTALTNFIKESLLIALSDYLTVGSLGYAVGFAFAMPYGFKIYGNVLTRI</sequence>
<comment type="caution">
    <text evidence="2">The sequence shown here is derived from an EMBL/GenBank/DDBJ whole genome shotgun (WGS) entry which is preliminary data.</text>
</comment>
<dbReference type="EMBL" id="JACDUH010000002">
    <property type="protein sequence ID" value="MBA2851422.1"/>
    <property type="molecule type" value="Genomic_DNA"/>
</dbReference>
<evidence type="ECO:0000313" key="3">
    <source>
        <dbReference type="Proteomes" id="UP000564425"/>
    </source>
</evidence>
<name>A0A7J9NUR1_METMI</name>
<evidence type="ECO:0000313" key="2">
    <source>
        <dbReference type="EMBL" id="MBA2851422.1"/>
    </source>
</evidence>
<dbReference type="AlphaFoldDB" id="A0A7J9NUR1"/>
<evidence type="ECO:0000256" key="1">
    <source>
        <dbReference type="SAM" id="Phobius"/>
    </source>
</evidence>
<dbReference type="Proteomes" id="UP000564425">
    <property type="component" value="Unassembled WGS sequence"/>
</dbReference>
<feature type="transmembrane region" description="Helical" evidence="1">
    <location>
        <begin position="6"/>
        <end position="38"/>
    </location>
</feature>
<keyword evidence="1" id="KW-0472">Membrane</keyword>
<accession>A0A7J9NUR1</accession>
<reference evidence="2 3" key="1">
    <citation type="submission" date="2020-07" db="EMBL/GenBank/DDBJ databases">
        <title>Genomic Encyclopedia of Type Strains, Phase IV (KMG-V): Genome sequencing to study the core and pangenomes of soil and plant-associated prokaryotes.</title>
        <authorList>
            <person name="Whitman W."/>
        </authorList>
    </citation>
    <scope>NUCLEOTIDE SEQUENCE [LARGE SCALE GENOMIC DNA]</scope>
    <source>
        <strain evidence="2 3">A1</strain>
    </source>
</reference>
<gene>
    <name evidence="2" type="ORF">HNP86_001575</name>
</gene>
<organism evidence="2 3">
    <name type="scientific">Methanococcus maripaludis</name>
    <name type="common">Methanococcus deltae</name>
    <dbReference type="NCBI Taxonomy" id="39152"/>
    <lineage>
        <taxon>Archaea</taxon>
        <taxon>Methanobacteriati</taxon>
        <taxon>Methanobacteriota</taxon>
        <taxon>Methanomada group</taxon>
        <taxon>Methanococci</taxon>
        <taxon>Methanococcales</taxon>
        <taxon>Methanococcaceae</taxon>
        <taxon>Methanococcus</taxon>
    </lineage>
</organism>